<dbReference type="InterPro" id="IPR034829">
    <property type="entry name" value="DnaD-like_sf"/>
</dbReference>
<evidence type="ECO:0000259" key="3">
    <source>
        <dbReference type="Pfam" id="PF07261"/>
    </source>
</evidence>
<dbReference type="SUPFAM" id="SSF158499">
    <property type="entry name" value="DnaD domain-like"/>
    <property type="match status" value="1"/>
</dbReference>
<protein>
    <recommendedName>
        <fullName evidence="3">DnaB/C C-terminal domain-containing protein</fullName>
    </recommendedName>
</protein>
<comment type="similarity">
    <text evidence="1">Belongs to the DnaB/DnaD family.</text>
</comment>
<dbReference type="InterPro" id="IPR006343">
    <property type="entry name" value="DnaB/C_C"/>
</dbReference>
<evidence type="ECO:0000313" key="4">
    <source>
        <dbReference type="EMBL" id="KRG12557.1"/>
    </source>
</evidence>
<accession>A0A0Q9XVZ8</accession>
<dbReference type="AlphaFoldDB" id="A0A0Q9XVZ8"/>
<evidence type="ECO:0000256" key="2">
    <source>
        <dbReference type="SAM" id="MobiDB-lite"/>
    </source>
</evidence>
<sequence>MVDFYQQNFGMLSPYMAEELIDAIENFGERLVIKAMKISLASGNRSWRYTYGILKKWRYHNVKTIEDVIALDREYEQQREYSGKQAWKPDYPTPYQHNPSEGEEVDDC</sequence>
<dbReference type="InterPro" id="IPR053162">
    <property type="entry name" value="DnaD"/>
</dbReference>
<dbReference type="Pfam" id="PF07261">
    <property type="entry name" value="DnaB_2"/>
    <property type="match status" value="1"/>
</dbReference>
<dbReference type="Gene3D" id="1.10.10.630">
    <property type="entry name" value="DnaD domain-like"/>
    <property type="match status" value="1"/>
</dbReference>
<organism evidence="4 5">
    <name type="scientific">Lederbergia galactosidilytica</name>
    <dbReference type="NCBI Taxonomy" id="217031"/>
    <lineage>
        <taxon>Bacteria</taxon>
        <taxon>Bacillati</taxon>
        <taxon>Bacillota</taxon>
        <taxon>Bacilli</taxon>
        <taxon>Bacillales</taxon>
        <taxon>Bacillaceae</taxon>
        <taxon>Lederbergia</taxon>
    </lineage>
</organism>
<reference evidence="4 5" key="1">
    <citation type="submission" date="2015-06" db="EMBL/GenBank/DDBJ databases">
        <title>Genome sequencing project of Bacillus galactosidilyticus PL133.</title>
        <authorList>
            <person name="Gaiero J."/>
            <person name="Nicol R."/>
            <person name="Habash M."/>
        </authorList>
    </citation>
    <scope>NUCLEOTIDE SEQUENCE [LARGE SCALE GENOMIC DNA]</scope>
    <source>
        <strain evidence="4 5">PL133</strain>
    </source>
</reference>
<dbReference type="PANTHER" id="PTHR37293:SF5">
    <property type="entry name" value="DNA REPLICATION PROTEIN"/>
    <property type="match status" value="1"/>
</dbReference>
<dbReference type="PANTHER" id="PTHR37293">
    <property type="entry name" value="PHAGE REPLICATION PROTEIN-RELATED"/>
    <property type="match status" value="1"/>
</dbReference>
<evidence type="ECO:0000256" key="1">
    <source>
        <dbReference type="ARBA" id="ARBA00093462"/>
    </source>
</evidence>
<feature type="domain" description="DnaB/C C-terminal" evidence="3">
    <location>
        <begin position="3"/>
        <end position="70"/>
    </location>
</feature>
<dbReference type="NCBIfam" id="TIGR01446">
    <property type="entry name" value="DnaD_dom"/>
    <property type="match status" value="1"/>
</dbReference>
<name>A0A0Q9XVZ8_9BACI</name>
<dbReference type="EMBL" id="LGPB01000091">
    <property type="protein sequence ID" value="KRG12557.1"/>
    <property type="molecule type" value="Genomic_DNA"/>
</dbReference>
<evidence type="ECO:0000313" key="5">
    <source>
        <dbReference type="Proteomes" id="UP000053881"/>
    </source>
</evidence>
<dbReference type="Proteomes" id="UP000053881">
    <property type="component" value="Unassembled WGS sequence"/>
</dbReference>
<comment type="caution">
    <text evidence="4">The sequence shown here is derived from an EMBL/GenBank/DDBJ whole genome shotgun (WGS) entry which is preliminary data.</text>
</comment>
<feature type="region of interest" description="Disordered" evidence="2">
    <location>
        <begin position="81"/>
        <end position="108"/>
    </location>
</feature>
<dbReference type="PATRIC" id="fig|217031.4.peg.3832"/>
<proteinExistence type="inferred from homology"/>
<gene>
    <name evidence="4" type="ORF">ACA29_11520</name>
</gene>